<dbReference type="InterPro" id="IPR005119">
    <property type="entry name" value="LysR_subst-bd"/>
</dbReference>
<dbReference type="Proteomes" id="UP000558284">
    <property type="component" value="Unassembled WGS sequence"/>
</dbReference>
<organism evidence="6 7">
    <name type="scientific">Mesorhizobium neociceri</name>
    <dbReference type="NCBI Taxonomy" id="1307853"/>
    <lineage>
        <taxon>Bacteria</taxon>
        <taxon>Pseudomonadati</taxon>
        <taxon>Pseudomonadota</taxon>
        <taxon>Alphaproteobacteria</taxon>
        <taxon>Hyphomicrobiales</taxon>
        <taxon>Phyllobacteriaceae</taxon>
        <taxon>Mesorhizobium</taxon>
    </lineage>
</organism>
<keyword evidence="3" id="KW-0238">DNA-binding</keyword>
<dbReference type="GO" id="GO:0006351">
    <property type="term" value="P:DNA-templated transcription"/>
    <property type="evidence" value="ECO:0007669"/>
    <property type="project" value="TreeGrafter"/>
</dbReference>
<name>A0A838B027_9HYPH</name>
<protein>
    <submittedName>
        <fullName evidence="6">LysR family transcriptional regulator</fullName>
    </submittedName>
</protein>
<dbReference type="EMBL" id="JACDTY010000001">
    <property type="protein sequence ID" value="MBA1139443.1"/>
    <property type="molecule type" value="Genomic_DNA"/>
</dbReference>
<comment type="similarity">
    <text evidence="1">Belongs to the LysR transcriptional regulatory family.</text>
</comment>
<dbReference type="PROSITE" id="PS50931">
    <property type="entry name" value="HTH_LYSR"/>
    <property type="match status" value="1"/>
</dbReference>
<dbReference type="InterPro" id="IPR000847">
    <property type="entry name" value="LysR_HTH_N"/>
</dbReference>
<dbReference type="AlphaFoldDB" id="A0A838B027"/>
<dbReference type="SUPFAM" id="SSF46785">
    <property type="entry name" value="Winged helix' DNA-binding domain"/>
    <property type="match status" value="1"/>
</dbReference>
<evidence type="ECO:0000259" key="5">
    <source>
        <dbReference type="PROSITE" id="PS50931"/>
    </source>
</evidence>
<reference evidence="6 7" key="1">
    <citation type="submission" date="2020-07" db="EMBL/GenBank/DDBJ databases">
        <title>Definition of the novel symbiovar canariense within Mesorhizobium novociceri, a new species of genus Mesorhizobium nodulating Cicer canariense in the Caldera de Taburiente National Park (La Palma, Canary Islands).</title>
        <authorList>
            <person name="Leon-Barrios M."/>
            <person name="Perez-Yepez J."/>
            <person name="Flores-Felix J.D."/>
            <person name="Ramirez-Baena M.H."/>
            <person name="Pulido-Suarez L."/>
            <person name="Igual J.M."/>
            <person name="Velazquez E."/>
            <person name="Peix A."/>
        </authorList>
    </citation>
    <scope>NUCLEOTIDE SEQUENCE [LARGE SCALE GENOMIC DNA]</scope>
    <source>
        <strain evidence="6 7">CCANP35</strain>
    </source>
</reference>
<dbReference type="InterPro" id="IPR036388">
    <property type="entry name" value="WH-like_DNA-bd_sf"/>
</dbReference>
<evidence type="ECO:0000256" key="1">
    <source>
        <dbReference type="ARBA" id="ARBA00009437"/>
    </source>
</evidence>
<evidence type="ECO:0000256" key="4">
    <source>
        <dbReference type="ARBA" id="ARBA00023163"/>
    </source>
</evidence>
<dbReference type="GO" id="GO:0043565">
    <property type="term" value="F:sequence-specific DNA binding"/>
    <property type="evidence" value="ECO:0007669"/>
    <property type="project" value="TreeGrafter"/>
</dbReference>
<dbReference type="PANTHER" id="PTHR30537">
    <property type="entry name" value="HTH-TYPE TRANSCRIPTIONAL REGULATOR"/>
    <property type="match status" value="1"/>
</dbReference>
<evidence type="ECO:0000256" key="3">
    <source>
        <dbReference type="ARBA" id="ARBA00023125"/>
    </source>
</evidence>
<keyword evidence="4" id="KW-0804">Transcription</keyword>
<dbReference type="InterPro" id="IPR036390">
    <property type="entry name" value="WH_DNA-bd_sf"/>
</dbReference>
<comment type="caution">
    <text evidence="6">The sequence shown here is derived from an EMBL/GenBank/DDBJ whole genome shotgun (WGS) entry which is preliminary data.</text>
</comment>
<dbReference type="GO" id="GO:0003700">
    <property type="term" value="F:DNA-binding transcription factor activity"/>
    <property type="evidence" value="ECO:0007669"/>
    <property type="project" value="InterPro"/>
</dbReference>
<dbReference type="Pfam" id="PF03466">
    <property type="entry name" value="LysR_substrate"/>
    <property type="match status" value="1"/>
</dbReference>
<dbReference type="InterPro" id="IPR058163">
    <property type="entry name" value="LysR-type_TF_proteobact-type"/>
</dbReference>
<dbReference type="Gene3D" id="1.10.10.10">
    <property type="entry name" value="Winged helix-like DNA-binding domain superfamily/Winged helix DNA-binding domain"/>
    <property type="match status" value="1"/>
</dbReference>
<evidence type="ECO:0000256" key="2">
    <source>
        <dbReference type="ARBA" id="ARBA00023015"/>
    </source>
</evidence>
<proteinExistence type="inferred from homology"/>
<evidence type="ECO:0000313" key="7">
    <source>
        <dbReference type="Proteomes" id="UP000558284"/>
    </source>
</evidence>
<accession>A0A838B027</accession>
<keyword evidence="2" id="KW-0805">Transcription regulation</keyword>
<dbReference type="Pfam" id="PF00126">
    <property type="entry name" value="HTH_1"/>
    <property type="match status" value="1"/>
</dbReference>
<dbReference type="Gene3D" id="3.40.190.290">
    <property type="match status" value="1"/>
</dbReference>
<evidence type="ECO:0000313" key="6">
    <source>
        <dbReference type="EMBL" id="MBA1139443.1"/>
    </source>
</evidence>
<keyword evidence="7" id="KW-1185">Reference proteome</keyword>
<gene>
    <name evidence="6" type="ORF">H0241_04115</name>
</gene>
<dbReference type="SUPFAM" id="SSF53850">
    <property type="entry name" value="Periplasmic binding protein-like II"/>
    <property type="match status" value="1"/>
</dbReference>
<sequence>MVLAVADGASLAAAARILGVNHTTVLRRVNAFEARLGIRLFDRLPTGYALTAGGEELLGAARTMAETVNELARKLSGQDLRFEGTLRVTTTDTLMVSVLPPILAAFHKLHPGIRVEAMTQNSIANLTHRDADVAIRPVSQPQEILVGRRISGVAFAAYAARSYAETLPAEPRFGLLRWIAPDDSLANTGVARWMRSSLPDAEIALRADSLVTMSHAAGAGMGVAALPCYLGDSLPGLVRVGGLIEEIGSALWVLVHDDLRRTARVHAFTKFVSGELQQRRDLLEGRLGGGVLERNAS</sequence>
<feature type="domain" description="HTH lysR-type" evidence="5">
    <location>
        <begin position="1"/>
        <end position="51"/>
    </location>
</feature>
<dbReference type="PANTHER" id="PTHR30537:SF3">
    <property type="entry name" value="TRANSCRIPTIONAL REGULATORY PROTEIN"/>
    <property type="match status" value="1"/>
</dbReference>